<dbReference type="PANTHER" id="PTHR46471:SF2">
    <property type="entry name" value="CHITIN DEACETYLASE-RELATED"/>
    <property type="match status" value="1"/>
</dbReference>
<evidence type="ECO:0000256" key="5">
    <source>
        <dbReference type="ARBA" id="ARBA00023277"/>
    </source>
</evidence>
<dbReference type="GO" id="GO:0005975">
    <property type="term" value="P:carbohydrate metabolic process"/>
    <property type="evidence" value="ECO:0007669"/>
    <property type="project" value="InterPro"/>
</dbReference>
<comment type="caution">
    <text evidence="8">The sequence shown here is derived from an EMBL/GenBank/DDBJ whole genome shotgun (WGS) entry which is preliminary data.</text>
</comment>
<dbReference type="PANTHER" id="PTHR46471">
    <property type="entry name" value="CHITIN DEACETYLASE"/>
    <property type="match status" value="1"/>
</dbReference>
<name>A0A1Y2B155_9FUNG</name>
<dbReference type="Gene3D" id="3.20.20.370">
    <property type="entry name" value="Glycoside hydrolase/deacetylase"/>
    <property type="match status" value="1"/>
</dbReference>
<evidence type="ECO:0000256" key="3">
    <source>
        <dbReference type="ARBA" id="ARBA00022729"/>
    </source>
</evidence>
<organism evidence="8 9">
    <name type="scientific">Neocallimastix californiae</name>
    <dbReference type="NCBI Taxonomy" id="1754190"/>
    <lineage>
        <taxon>Eukaryota</taxon>
        <taxon>Fungi</taxon>
        <taxon>Fungi incertae sedis</taxon>
        <taxon>Chytridiomycota</taxon>
        <taxon>Chytridiomycota incertae sedis</taxon>
        <taxon>Neocallimastigomycetes</taxon>
        <taxon>Neocallimastigales</taxon>
        <taxon>Neocallimastigaceae</taxon>
        <taxon>Neocallimastix</taxon>
    </lineage>
</organism>
<dbReference type="InterPro" id="IPR002509">
    <property type="entry name" value="NODB_dom"/>
</dbReference>
<comment type="cofactor">
    <cofactor evidence="1">
        <name>Co(2+)</name>
        <dbReference type="ChEBI" id="CHEBI:48828"/>
    </cofactor>
</comment>
<feature type="signal peptide" evidence="6">
    <location>
        <begin position="1"/>
        <end position="23"/>
    </location>
</feature>
<proteinExistence type="predicted"/>
<evidence type="ECO:0000313" key="9">
    <source>
        <dbReference type="Proteomes" id="UP000193920"/>
    </source>
</evidence>
<evidence type="ECO:0000256" key="2">
    <source>
        <dbReference type="ARBA" id="ARBA00022723"/>
    </source>
</evidence>
<evidence type="ECO:0000313" key="8">
    <source>
        <dbReference type="EMBL" id="ORY28551.1"/>
    </source>
</evidence>
<dbReference type="SUPFAM" id="SSF88713">
    <property type="entry name" value="Glycoside hydrolase/deacetylase"/>
    <property type="match status" value="1"/>
</dbReference>
<dbReference type="Pfam" id="PF01522">
    <property type="entry name" value="Polysacc_deac_1"/>
    <property type="match status" value="1"/>
</dbReference>
<protein>
    <submittedName>
        <fullName evidence="8">Glycoside hydrolase/deacetylase</fullName>
    </submittedName>
</protein>
<dbReference type="Proteomes" id="UP000193920">
    <property type="component" value="Unassembled WGS sequence"/>
</dbReference>
<feature type="domain" description="NodB homology" evidence="7">
    <location>
        <begin position="35"/>
        <end position="226"/>
    </location>
</feature>
<evidence type="ECO:0000256" key="1">
    <source>
        <dbReference type="ARBA" id="ARBA00001941"/>
    </source>
</evidence>
<sequence length="309" mass="34185">MFTLKKYLLLSVAALASIQSVSAGYKNYDKCIKPGDFALTFDDGPTNEYTAMVLDVLKKENVKATFFVNGKNCMDVANDSEAQALIKREVDEGHIIASHTYTHPEDGITKLTDQQLTDEISILNELIYDITGLKPAFFRPPKGEYTEENKHVIESLGFTANILWNLDSNDWRKGDNATANYFSYLDKADPSKDSFIALNHDIQKVTATSNLQIMIPIIRDLGYNFVTIDECLGMSAYQNVNSLENKGANGAAPTQTMDRAVPNVTEGNNSTIVIADNKSNLTKSSADSTRTISYVSAVILVFITLLNFF</sequence>
<gene>
    <name evidence="8" type="ORF">LY90DRAFT_388081</name>
</gene>
<feature type="chain" id="PRO_5013028173" evidence="6">
    <location>
        <begin position="24"/>
        <end position="309"/>
    </location>
</feature>
<evidence type="ECO:0000256" key="6">
    <source>
        <dbReference type="SAM" id="SignalP"/>
    </source>
</evidence>
<dbReference type="PROSITE" id="PS51677">
    <property type="entry name" value="NODB"/>
    <property type="match status" value="1"/>
</dbReference>
<dbReference type="AlphaFoldDB" id="A0A1Y2B155"/>
<dbReference type="EMBL" id="MCOG01000185">
    <property type="protein sequence ID" value="ORY28551.1"/>
    <property type="molecule type" value="Genomic_DNA"/>
</dbReference>
<keyword evidence="4 8" id="KW-0378">Hydrolase</keyword>
<keyword evidence="5" id="KW-0119">Carbohydrate metabolism</keyword>
<reference evidence="8 9" key="1">
    <citation type="submission" date="2016-08" db="EMBL/GenBank/DDBJ databases">
        <title>A Parts List for Fungal Cellulosomes Revealed by Comparative Genomics.</title>
        <authorList>
            <consortium name="DOE Joint Genome Institute"/>
            <person name="Haitjema C.H."/>
            <person name="Gilmore S.P."/>
            <person name="Henske J.K."/>
            <person name="Solomon K.V."/>
            <person name="De Groot R."/>
            <person name="Kuo A."/>
            <person name="Mondo S.J."/>
            <person name="Salamov A.A."/>
            <person name="Labutti K."/>
            <person name="Zhao Z."/>
            <person name="Chiniquy J."/>
            <person name="Barry K."/>
            <person name="Brewer H.M."/>
            <person name="Purvine S.O."/>
            <person name="Wright A.T."/>
            <person name="Boxma B."/>
            <person name="Van Alen T."/>
            <person name="Hackstein J.H."/>
            <person name="Baker S.E."/>
            <person name="Grigoriev I.V."/>
            <person name="O'Malley M.A."/>
        </authorList>
    </citation>
    <scope>NUCLEOTIDE SEQUENCE [LARGE SCALE GENOMIC DNA]</scope>
    <source>
        <strain evidence="8 9">G1</strain>
    </source>
</reference>
<evidence type="ECO:0000259" key="7">
    <source>
        <dbReference type="PROSITE" id="PS51677"/>
    </source>
</evidence>
<keyword evidence="2" id="KW-0479">Metal-binding</keyword>
<dbReference type="GO" id="GO:0046872">
    <property type="term" value="F:metal ion binding"/>
    <property type="evidence" value="ECO:0007669"/>
    <property type="project" value="UniProtKB-KW"/>
</dbReference>
<keyword evidence="3 6" id="KW-0732">Signal</keyword>
<dbReference type="OrthoDB" id="5547340at2759"/>
<keyword evidence="9" id="KW-1185">Reference proteome</keyword>
<evidence type="ECO:0000256" key="4">
    <source>
        <dbReference type="ARBA" id="ARBA00022801"/>
    </source>
</evidence>
<accession>A0A1Y2B155</accession>
<dbReference type="GO" id="GO:0016810">
    <property type="term" value="F:hydrolase activity, acting on carbon-nitrogen (but not peptide) bonds"/>
    <property type="evidence" value="ECO:0007669"/>
    <property type="project" value="InterPro"/>
</dbReference>
<dbReference type="InterPro" id="IPR011330">
    <property type="entry name" value="Glyco_hydro/deAcase_b/a-brl"/>
</dbReference>